<dbReference type="InterPro" id="IPR001173">
    <property type="entry name" value="Glyco_trans_2-like"/>
</dbReference>
<dbReference type="AlphaFoldDB" id="A0A8W8I3P0"/>
<evidence type="ECO:0000256" key="3">
    <source>
        <dbReference type="ARBA" id="ARBA00023034"/>
    </source>
</evidence>
<comment type="subcellular location">
    <subcellularLocation>
        <location evidence="1 5">Golgi apparatus membrane</location>
        <topology evidence="1 5">Single-pass type II membrane protein</topology>
    </subcellularLocation>
</comment>
<evidence type="ECO:0000256" key="1">
    <source>
        <dbReference type="ARBA" id="ARBA00004323"/>
    </source>
</evidence>
<dbReference type="InterPro" id="IPR000772">
    <property type="entry name" value="Ricin_B_lectin"/>
</dbReference>
<dbReference type="SUPFAM" id="SSF53448">
    <property type="entry name" value="Nucleotide-diphospho-sugar transferases"/>
    <property type="match status" value="1"/>
</dbReference>
<dbReference type="GO" id="GO:0006493">
    <property type="term" value="P:protein O-linked glycosylation"/>
    <property type="evidence" value="ECO:0007669"/>
    <property type="project" value="TreeGrafter"/>
</dbReference>
<keyword evidence="3 5" id="KW-0333">Golgi apparatus</keyword>
<evidence type="ECO:0000313" key="7">
    <source>
        <dbReference type="EnsemblMetazoa" id="G12166.1:cds"/>
    </source>
</evidence>
<name>A0A8W8I3P0_MAGGI</name>
<sequence length="522" mass="59652">MRKSIFDARNGVHIITEIDRFGEVHSIPLRNFNPDNFLKNYREERNKDYGYNVNKSFNIPWNRTVADQRPQSCKYALRPTKALPTASIIIVLQNEAPSVVLRMVMSILRQSPPNLVKEILIVDDGGRETDFYHRSLSTIPKVSVYADHKTIPEGNGPVFSFLIGAEKATGEVLVFMNGAGEVNNGWLEPLLERIQVRKNVVVGPVIDYINSETFKYEFTSTNQRAVFDWGLSVKWQQLTTETDMIFKKTEPIVTPVFEGSVMAVDRKHFERLGKFDPGLENWGAASLELSLKSWMCGGTVEILSCSHVGFIKKHKRSATKKSNSVSVIRDLRRVAEVWLDGYKRFFYANRPAARMTSHGSMAERRKMRGQMKCQSFKWYLDNVLPQLKPLSDDDFVYGRIRQGTDMCMDIALGHVPVLASLSQCSEEKNSQEWTWKKKGMIKNHGMCLTADLKETHGYVLMQYCNGATSQLWFRQNDLIVHEVTKQCIDSHKAEMGLVLSECEDFIQSQRWTLPKADNVTSQ</sequence>
<comment type="pathway">
    <text evidence="5">Protein modification; protein glycosylation.</text>
</comment>
<dbReference type="InterPro" id="IPR035992">
    <property type="entry name" value="Ricin_B-like_lectins"/>
</dbReference>
<dbReference type="Gene3D" id="3.90.550.10">
    <property type="entry name" value="Spore Coat Polysaccharide Biosynthesis Protein SpsA, Chain A"/>
    <property type="match status" value="1"/>
</dbReference>
<dbReference type="SMART" id="SM00458">
    <property type="entry name" value="RICIN"/>
    <property type="match status" value="1"/>
</dbReference>
<dbReference type="PROSITE" id="PS50231">
    <property type="entry name" value="RICIN_B_LECTIN"/>
    <property type="match status" value="1"/>
</dbReference>
<proteinExistence type="inferred from homology"/>
<keyword evidence="5" id="KW-0328">Glycosyltransferase</keyword>
<evidence type="ECO:0000256" key="4">
    <source>
        <dbReference type="ARBA" id="ARBA00023157"/>
    </source>
</evidence>
<dbReference type="SUPFAM" id="SSF50370">
    <property type="entry name" value="Ricin B-like lectins"/>
    <property type="match status" value="1"/>
</dbReference>
<dbReference type="Pfam" id="PF00652">
    <property type="entry name" value="Ricin_B_lectin"/>
    <property type="match status" value="1"/>
</dbReference>
<dbReference type="GO" id="GO:0030246">
    <property type="term" value="F:carbohydrate binding"/>
    <property type="evidence" value="ECO:0007669"/>
    <property type="project" value="UniProtKB-KW"/>
</dbReference>
<dbReference type="GO" id="GO:0000139">
    <property type="term" value="C:Golgi membrane"/>
    <property type="evidence" value="ECO:0007669"/>
    <property type="project" value="UniProtKB-SubCell"/>
</dbReference>
<reference evidence="7" key="1">
    <citation type="submission" date="2022-08" db="UniProtKB">
        <authorList>
            <consortium name="EnsemblMetazoa"/>
        </authorList>
    </citation>
    <scope>IDENTIFICATION</scope>
    <source>
        <strain evidence="7">05x7-T-G4-1.051#20</strain>
    </source>
</reference>
<keyword evidence="8" id="KW-1185">Reference proteome</keyword>
<keyword evidence="5" id="KW-0464">Manganese</keyword>
<keyword evidence="5" id="KW-0808">Transferase</keyword>
<dbReference type="PANTHER" id="PTHR11675:SF126">
    <property type="entry name" value="RICIN B LECTIN DOMAIN-CONTAINING PROTEIN"/>
    <property type="match status" value="1"/>
</dbReference>
<organism evidence="7 8">
    <name type="scientific">Magallana gigas</name>
    <name type="common">Pacific oyster</name>
    <name type="synonym">Crassostrea gigas</name>
    <dbReference type="NCBI Taxonomy" id="29159"/>
    <lineage>
        <taxon>Eukaryota</taxon>
        <taxon>Metazoa</taxon>
        <taxon>Spiralia</taxon>
        <taxon>Lophotrochozoa</taxon>
        <taxon>Mollusca</taxon>
        <taxon>Bivalvia</taxon>
        <taxon>Autobranchia</taxon>
        <taxon>Pteriomorphia</taxon>
        <taxon>Ostreida</taxon>
        <taxon>Ostreoidea</taxon>
        <taxon>Ostreidae</taxon>
        <taxon>Magallana</taxon>
    </lineage>
</organism>
<comment type="cofactor">
    <cofactor evidence="5">
        <name>Mn(2+)</name>
        <dbReference type="ChEBI" id="CHEBI:29035"/>
    </cofactor>
</comment>
<comment type="similarity">
    <text evidence="5">Belongs to the glycosyltransferase 2 family. GalNAc-T subfamily.</text>
</comment>
<dbReference type="GO" id="GO:0004653">
    <property type="term" value="F:polypeptide N-acetylgalactosaminyltransferase activity"/>
    <property type="evidence" value="ECO:0007669"/>
    <property type="project" value="TreeGrafter"/>
</dbReference>
<dbReference type="Pfam" id="PF00535">
    <property type="entry name" value="Glycos_transf_2"/>
    <property type="match status" value="1"/>
</dbReference>
<evidence type="ECO:0000313" key="8">
    <source>
        <dbReference type="Proteomes" id="UP000005408"/>
    </source>
</evidence>
<feature type="domain" description="Ricin B lectin" evidence="6">
    <location>
        <begin position="394"/>
        <end position="514"/>
    </location>
</feature>
<dbReference type="Proteomes" id="UP000005408">
    <property type="component" value="Unassembled WGS sequence"/>
</dbReference>
<dbReference type="EC" id="2.4.1.-" evidence="5"/>
<evidence type="ECO:0000259" key="6">
    <source>
        <dbReference type="SMART" id="SM00458"/>
    </source>
</evidence>
<dbReference type="Gene3D" id="2.80.10.50">
    <property type="match status" value="1"/>
</dbReference>
<evidence type="ECO:0000256" key="5">
    <source>
        <dbReference type="RuleBase" id="RU361242"/>
    </source>
</evidence>
<evidence type="ECO:0000256" key="2">
    <source>
        <dbReference type="ARBA" id="ARBA00022734"/>
    </source>
</evidence>
<accession>A0A8W8I3P0</accession>
<keyword evidence="2 5" id="KW-0430">Lectin</keyword>
<dbReference type="InterPro" id="IPR029044">
    <property type="entry name" value="Nucleotide-diphossugar_trans"/>
</dbReference>
<protein>
    <recommendedName>
        <fullName evidence="5">Polypeptide N-acetylgalactosaminyltransferase</fullName>
        <ecNumber evidence="5">2.4.1.-</ecNumber>
    </recommendedName>
    <alternativeName>
        <fullName evidence="5">Protein-UDP acetylgalactosaminyltransferase</fullName>
    </alternativeName>
</protein>
<keyword evidence="4 5" id="KW-1015">Disulfide bond</keyword>
<dbReference type="PANTHER" id="PTHR11675">
    <property type="entry name" value="N-ACETYLGALACTOSAMINYLTRANSFERASE"/>
    <property type="match status" value="1"/>
</dbReference>
<dbReference type="EnsemblMetazoa" id="G12166.1">
    <property type="protein sequence ID" value="G12166.1:cds"/>
    <property type="gene ID" value="G12166"/>
</dbReference>